<dbReference type="Proteomes" id="UP000276215">
    <property type="component" value="Unassembled WGS sequence"/>
</dbReference>
<dbReference type="AlphaFoldDB" id="A0A3N4JMK8"/>
<evidence type="ECO:0000313" key="2">
    <source>
        <dbReference type="Proteomes" id="UP000276215"/>
    </source>
</evidence>
<accession>A0A3N4JMK8</accession>
<evidence type="ECO:0008006" key="3">
    <source>
        <dbReference type="Google" id="ProtNLM"/>
    </source>
</evidence>
<dbReference type="OrthoDB" id="5289248at2759"/>
<protein>
    <recommendedName>
        <fullName evidence="3">DDE Tnp4 domain-containing protein</fullName>
    </recommendedName>
</protein>
<proteinExistence type="predicted"/>
<dbReference type="EMBL" id="ML120388">
    <property type="protein sequence ID" value="RPA99396.1"/>
    <property type="molecule type" value="Genomic_DNA"/>
</dbReference>
<keyword evidence="2" id="KW-1185">Reference proteome</keyword>
<dbReference type="STRING" id="1336337.A0A3N4JMK8"/>
<sequence length="87" mass="9770">MTAEEGAFNTKMSGYRIAVEHSFGKVVKLWSFLAFKNSLQIGLSPIGTYYAIAVLLTNLHTCLYSSQISLQFKVTPPSVNHYFCLEF</sequence>
<reference evidence="1 2" key="1">
    <citation type="journal article" date="2018" name="Nat. Ecol. Evol.">
        <title>Pezizomycetes genomes reveal the molecular basis of ectomycorrhizal truffle lifestyle.</title>
        <authorList>
            <person name="Murat C."/>
            <person name="Payen T."/>
            <person name="Noel B."/>
            <person name="Kuo A."/>
            <person name="Morin E."/>
            <person name="Chen J."/>
            <person name="Kohler A."/>
            <person name="Krizsan K."/>
            <person name="Balestrini R."/>
            <person name="Da Silva C."/>
            <person name="Montanini B."/>
            <person name="Hainaut M."/>
            <person name="Levati E."/>
            <person name="Barry K.W."/>
            <person name="Belfiori B."/>
            <person name="Cichocki N."/>
            <person name="Clum A."/>
            <person name="Dockter R.B."/>
            <person name="Fauchery L."/>
            <person name="Guy J."/>
            <person name="Iotti M."/>
            <person name="Le Tacon F."/>
            <person name="Lindquist E.A."/>
            <person name="Lipzen A."/>
            <person name="Malagnac F."/>
            <person name="Mello A."/>
            <person name="Molinier V."/>
            <person name="Miyauchi S."/>
            <person name="Poulain J."/>
            <person name="Riccioni C."/>
            <person name="Rubini A."/>
            <person name="Sitrit Y."/>
            <person name="Splivallo R."/>
            <person name="Traeger S."/>
            <person name="Wang M."/>
            <person name="Zifcakova L."/>
            <person name="Wipf D."/>
            <person name="Zambonelli A."/>
            <person name="Paolocci F."/>
            <person name="Nowrousian M."/>
            <person name="Ottonello S."/>
            <person name="Baldrian P."/>
            <person name="Spatafora J.W."/>
            <person name="Henrissat B."/>
            <person name="Nagy L.G."/>
            <person name="Aury J.M."/>
            <person name="Wincker P."/>
            <person name="Grigoriev I.V."/>
            <person name="Bonfante P."/>
            <person name="Martin F.M."/>
        </authorList>
    </citation>
    <scope>NUCLEOTIDE SEQUENCE [LARGE SCALE GENOMIC DNA]</scope>
    <source>
        <strain evidence="1 2">120613-1</strain>
    </source>
</reference>
<name>A0A3N4JMK8_9PEZI</name>
<evidence type="ECO:0000313" key="1">
    <source>
        <dbReference type="EMBL" id="RPA99396.1"/>
    </source>
</evidence>
<organism evidence="1 2">
    <name type="scientific">Choiromyces venosus 120613-1</name>
    <dbReference type="NCBI Taxonomy" id="1336337"/>
    <lineage>
        <taxon>Eukaryota</taxon>
        <taxon>Fungi</taxon>
        <taxon>Dikarya</taxon>
        <taxon>Ascomycota</taxon>
        <taxon>Pezizomycotina</taxon>
        <taxon>Pezizomycetes</taxon>
        <taxon>Pezizales</taxon>
        <taxon>Tuberaceae</taxon>
        <taxon>Choiromyces</taxon>
    </lineage>
</organism>
<gene>
    <name evidence="1" type="ORF">L873DRAFT_1738694</name>
</gene>